<dbReference type="GO" id="GO:0008233">
    <property type="term" value="F:peptidase activity"/>
    <property type="evidence" value="ECO:0007669"/>
    <property type="project" value="UniProtKB-KW"/>
</dbReference>
<dbReference type="InterPro" id="IPR054613">
    <property type="entry name" value="Peptidase_S78_dom"/>
</dbReference>
<dbReference type="SUPFAM" id="SSF50789">
    <property type="entry name" value="Herpes virus serine proteinase, assemblin"/>
    <property type="match status" value="1"/>
</dbReference>
<gene>
    <name evidence="5" type="ORF">G6N74_05965</name>
</gene>
<dbReference type="GO" id="GO:0006508">
    <property type="term" value="P:proteolysis"/>
    <property type="evidence" value="ECO:0007669"/>
    <property type="project" value="UniProtKB-KW"/>
</dbReference>
<dbReference type="Proteomes" id="UP000481252">
    <property type="component" value="Unassembled WGS sequence"/>
</dbReference>
<feature type="domain" description="Prohead serine protease" evidence="4">
    <location>
        <begin position="21"/>
        <end position="161"/>
    </location>
</feature>
<evidence type="ECO:0000313" key="6">
    <source>
        <dbReference type="Proteomes" id="UP000481252"/>
    </source>
</evidence>
<protein>
    <submittedName>
        <fullName evidence="5">HK97 family phage prohead protease</fullName>
    </submittedName>
</protein>
<evidence type="ECO:0000259" key="4">
    <source>
        <dbReference type="Pfam" id="PF04586"/>
    </source>
</evidence>
<comment type="caution">
    <text evidence="5">The sequence shown here is derived from an EMBL/GenBank/DDBJ whole genome shotgun (WGS) entry which is preliminary data.</text>
</comment>
<evidence type="ECO:0000256" key="2">
    <source>
        <dbReference type="ARBA" id="ARBA00022670"/>
    </source>
</evidence>
<dbReference type="NCBIfam" id="TIGR01543">
    <property type="entry name" value="proheadase_HK97"/>
    <property type="match status" value="1"/>
</dbReference>
<keyword evidence="3" id="KW-0378">Hydrolase</keyword>
<dbReference type="Pfam" id="PF04586">
    <property type="entry name" value="Peptidase_S78"/>
    <property type="match status" value="1"/>
</dbReference>
<sequence length="232" mass="25428">MPTGNDAARFCERKFVDLVLDEVETDGSFSGYASLFGRVDLGKDIVERGAFAKSLRTRGAPGIRMLFQHDPNEPIGVWTEVKEDARGLFVLGRLAKDVGRARDVLGLMRGGALDGLSIGFRAVRARKDAASGIRHIFEADLWEISVVTFPMLPEARIETVKGRRRPLPTIREFECWLTRDAGLTRSEARAVIAKGFANLVSGRDAAAGTPTGLAATIREATRMINETRKSLI</sequence>
<proteinExistence type="predicted"/>
<accession>A0A7C9V5R1</accession>
<evidence type="ECO:0000256" key="3">
    <source>
        <dbReference type="ARBA" id="ARBA00022801"/>
    </source>
</evidence>
<name>A0A7C9V5R1_9HYPH</name>
<reference evidence="5 6" key="1">
    <citation type="submission" date="2020-02" db="EMBL/GenBank/DDBJ databases">
        <title>Genome sequence of the type strain CGMCC 1.15528 of Mesorhizobium zhangyense.</title>
        <authorList>
            <person name="Gao J."/>
            <person name="Sun J."/>
        </authorList>
    </citation>
    <scope>NUCLEOTIDE SEQUENCE [LARGE SCALE GENOMIC DNA]</scope>
    <source>
        <strain evidence="5 6">CGMCC 1.15528</strain>
    </source>
</reference>
<evidence type="ECO:0000256" key="1">
    <source>
        <dbReference type="ARBA" id="ARBA00022612"/>
    </source>
</evidence>
<organism evidence="5 6">
    <name type="scientific">Mesorhizobium zhangyense</name>
    <dbReference type="NCBI Taxonomy" id="1776730"/>
    <lineage>
        <taxon>Bacteria</taxon>
        <taxon>Pseudomonadati</taxon>
        <taxon>Pseudomonadota</taxon>
        <taxon>Alphaproteobacteria</taxon>
        <taxon>Hyphomicrobiales</taxon>
        <taxon>Phyllobacteriaceae</taxon>
        <taxon>Mesorhizobium</taxon>
    </lineage>
</organism>
<keyword evidence="1" id="KW-1188">Viral release from host cell</keyword>
<keyword evidence="2 5" id="KW-0645">Protease</keyword>
<keyword evidence="6" id="KW-1185">Reference proteome</keyword>
<dbReference type="RefSeq" id="WP_165115331.1">
    <property type="nucleotide sequence ID" value="NZ_JAAKZG010000002.1"/>
</dbReference>
<evidence type="ECO:0000313" key="5">
    <source>
        <dbReference type="EMBL" id="NGN40603.1"/>
    </source>
</evidence>
<dbReference type="EMBL" id="JAAKZG010000002">
    <property type="protein sequence ID" value="NGN40603.1"/>
    <property type="molecule type" value="Genomic_DNA"/>
</dbReference>
<dbReference type="InterPro" id="IPR006433">
    <property type="entry name" value="Prohead_protease"/>
</dbReference>
<dbReference type="AlphaFoldDB" id="A0A7C9V5R1"/>